<organism evidence="1 2">
    <name type="scientific">Xanthomonas theicola</name>
    <dbReference type="NCBI Taxonomy" id="56464"/>
    <lineage>
        <taxon>Bacteria</taxon>
        <taxon>Pseudomonadati</taxon>
        <taxon>Pseudomonadota</taxon>
        <taxon>Gammaproteobacteria</taxon>
        <taxon>Lysobacterales</taxon>
        <taxon>Lysobacteraceae</taxon>
        <taxon>Xanthomonas</taxon>
    </lineage>
</organism>
<reference evidence="1 2" key="1">
    <citation type="submission" date="2016-08" db="EMBL/GenBank/DDBJ databases">
        <title>Evolution of the type three secretion system and type three effector repertoires in Xanthomonas.</title>
        <authorList>
            <person name="Merda D."/>
            <person name="Briand M."/>
            <person name="Bosis E."/>
            <person name="Rousseau C."/>
            <person name="Portier P."/>
            <person name="Jacques M.-A."/>
            <person name="Fischer-Le Saux M."/>
        </authorList>
    </citation>
    <scope>NUCLEOTIDE SEQUENCE [LARGE SCALE GENOMIC DNA]</scope>
    <source>
        <strain evidence="1 2">CFBP 4691</strain>
    </source>
</reference>
<evidence type="ECO:0000313" key="2">
    <source>
        <dbReference type="Proteomes" id="UP000239898"/>
    </source>
</evidence>
<sequence length="65" mass="6836">MLGARSLLSGHSAVAERFFASLKNQQATGVYGAKAAAHTAIASYIHGFYSPTRLHSALGYLSPGR</sequence>
<dbReference type="OrthoDB" id="7064550at2"/>
<comment type="caution">
    <text evidence="1">The sequence shown here is derived from an EMBL/GenBank/DDBJ whole genome shotgun (WGS) entry which is preliminary data.</text>
</comment>
<dbReference type="AlphaFoldDB" id="A0A2S6ZDK5"/>
<dbReference type="Proteomes" id="UP000239898">
    <property type="component" value="Unassembled WGS sequence"/>
</dbReference>
<evidence type="ECO:0008006" key="3">
    <source>
        <dbReference type="Google" id="ProtNLM"/>
    </source>
</evidence>
<keyword evidence="2" id="KW-1185">Reference proteome</keyword>
<name>A0A2S6ZDK5_9XANT</name>
<gene>
    <name evidence="1" type="ORF">XthCFBP4691_12740</name>
</gene>
<dbReference type="RefSeq" id="WP_128420770.1">
    <property type="nucleotide sequence ID" value="NZ_CP049017.1"/>
</dbReference>
<dbReference type="EMBL" id="MIGX01000061">
    <property type="protein sequence ID" value="PPT90357.1"/>
    <property type="molecule type" value="Genomic_DNA"/>
</dbReference>
<protein>
    <recommendedName>
        <fullName evidence="3">Integrase catalytic domain-containing protein</fullName>
    </recommendedName>
</protein>
<proteinExistence type="predicted"/>
<accession>A0A2S6ZDK5</accession>
<evidence type="ECO:0000313" key="1">
    <source>
        <dbReference type="EMBL" id="PPT90357.1"/>
    </source>
</evidence>